<evidence type="ECO:0000313" key="1">
    <source>
        <dbReference type="EMBL" id="MBC5688158.1"/>
    </source>
</evidence>
<comment type="caution">
    <text evidence="1">The sequence shown here is derived from an EMBL/GenBank/DDBJ whole genome shotgun (WGS) entry which is preliminary data.</text>
</comment>
<organism evidence="1 2">
    <name type="scientific">Mediterraneibacter hominis</name>
    <dbReference type="NCBI Taxonomy" id="2763054"/>
    <lineage>
        <taxon>Bacteria</taxon>
        <taxon>Bacillati</taxon>
        <taxon>Bacillota</taxon>
        <taxon>Clostridia</taxon>
        <taxon>Lachnospirales</taxon>
        <taxon>Lachnospiraceae</taxon>
        <taxon>Mediterraneibacter</taxon>
    </lineage>
</organism>
<reference evidence="1" key="1">
    <citation type="submission" date="2020-08" db="EMBL/GenBank/DDBJ databases">
        <title>Genome public.</title>
        <authorList>
            <person name="Liu C."/>
            <person name="Sun Q."/>
        </authorList>
    </citation>
    <scope>NUCLEOTIDE SEQUENCE</scope>
    <source>
        <strain evidence="1">NSJ-55</strain>
    </source>
</reference>
<dbReference type="AlphaFoldDB" id="A0A923RQ05"/>
<proteinExistence type="predicted"/>
<name>A0A923RQ05_9FIRM</name>
<keyword evidence="2" id="KW-1185">Reference proteome</keyword>
<dbReference type="Proteomes" id="UP000652477">
    <property type="component" value="Unassembled WGS sequence"/>
</dbReference>
<protein>
    <submittedName>
        <fullName evidence="1">Uncharacterized protein</fullName>
    </submittedName>
</protein>
<dbReference type="RefSeq" id="WP_186874792.1">
    <property type="nucleotide sequence ID" value="NZ_JACOPF010000001.1"/>
</dbReference>
<dbReference type="EMBL" id="JACOPF010000001">
    <property type="protein sequence ID" value="MBC5688158.1"/>
    <property type="molecule type" value="Genomic_DNA"/>
</dbReference>
<evidence type="ECO:0000313" key="2">
    <source>
        <dbReference type="Proteomes" id="UP000652477"/>
    </source>
</evidence>
<gene>
    <name evidence="1" type="ORF">H8S37_04320</name>
</gene>
<sequence length="77" mass="8952">MSKYAIRVREIFSRTVIVDNVESIDEALNEVGKAVEAGRINLDYDDYDDRDIEPSPYFDGEISDDEDVSYYQHINEK</sequence>
<accession>A0A923RQ05</accession>